<evidence type="ECO:0008006" key="5">
    <source>
        <dbReference type="Google" id="ProtNLM"/>
    </source>
</evidence>
<dbReference type="GO" id="GO:0044550">
    <property type="term" value="P:secondary metabolite biosynthetic process"/>
    <property type="evidence" value="ECO:0007669"/>
    <property type="project" value="TreeGrafter"/>
</dbReference>
<evidence type="ECO:0000313" key="3">
    <source>
        <dbReference type="EMBL" id="KNC68632.1"/>
    </source>
</evidence>
<dbReference type="AlphaFoldDB" id="A0A0L0EW19"/>
<dbReference type="GO" id="GO:0043041">
    <property type="term" value="P:amino acid activation for nonribosomal peptide biosynthetic process"/>
    <property type="evidence" value="ECO:0007669"/>
    <property type="project" value="TreeGrafter"/>
</dbReference>
<evidence type="ECO:0000313" key="4">
    <source>
        <dbReference type="Proteomes" id="UP000036850"/>
    </source>
</evidence>
<feature type="domain" description="AMP-dependent synthetase/ligase" evidence="1">
    <location>
        <begin position="128"/>
        <end position="190"/>
    </location>
</feature>
<comment type="caution">
    <text evidence="3">The sequence shown here is derived from an EMBL/GenBank/DDBJ whole genome shotgun (WGS) entry which is preliminary data.</text>
</comment>
<dbReference type="EMBL" id="LFZX01000015">
    <property type="protein sequence ID" value="KNC68632.1"/>
    <property type="molecule type" value="Genomic_DNA"/>
</dbReference>
<dbReference type="Pfam" id="PF00668">
    <property type="entry name" value="Condensation"/>
    <property type="match status" value="1"/>
</dbReference>
<dbReference type="OrthoDB" id="2641450at2"/>
<reference evidence="4" key="1">
    <citation type="submission" date="2015-07" db="EMBL/GenBank/DDBJ databases">
        <title>Draft genome sequence of a Pseudoalteromonas rubra strain, OCN096, isolated from Kaneohe Bay, Oahu, Hawaii.</title>
        <authorList>
            <person name="Beurmann S."/>
            <person name="Ushijima B."/>
            <person name="Belcaid M."/>
            <person name="Callahan S.M."/>
            <person name="Aeby G.S."/>
        </authorList>
    </citation>
    <scope>NUCLEOTIDE SEQUENCE [LARGE SCALE GENOMIC DNA]</scope>
    <source>
        <strain evidence="4">OCN096</strain>
    </source>
</reference>
<dbReference type="Pfam" id="PF00501">
    <property type="entry name" value="AMP-binding"/>
    <property type="match status" value="1"/>
</dbReference>
<dbReference type="GO" id="GO:0003824">
    <property type="term" value="F:catalytic activity"/>
    <property type="evidence" value="ECO:0007669"/>
    <property type="project" value="InterPro"/>
</dbReference>
<dbReference type="GO" id="GO:0005737">
    <property type="term" value="C:cytoplasm"/>
    <property type="evidence" value="ECO:0007669"/>
    <property type="project" value="TreeGrafter"/>
</dbReference>
<name>A0A0L0EW19_9GAMM</name>
<dbReference type="PANTHER" id="PTHR45527">
    <property type="entry name" value="NONRIBOSOMAL PEPTIDE SYNTHETASE"/>
    <property type="match status" value="1"/>
</dbReference>
<dbReference type="PATRIC" id="fig|43658.6.peg.2109"/>
<dbReference type="SUPFAM" id="SSF56801">
    <property type="entry name" value="Acetyl-CoA synthetase-like"/>
    <property type="match status" value="1"/>
</dbReference>
<feature type="domain" description="Condensation" evidence="2">
    <location>
        <begin position="2"/>
        <end position="109"/>
    </location>
</feature>
<gene>
    <name evidence="3" type="ORF">AC626_03520</name>
</gene>
<dbReference type="InterPro" id="IPR000873">
    <property type="entry name" value="AMP-dep_synth/lig_dom"/>
</dbReference>
<dbReference type="GO" id="GO:0031177">
    <property type="term" value="F:phosphopantetheine binding"/>
    <property type="evidence" value="ECO:0007669"/>
    <property type="project" value="TreeGrafter"/>
</dbReference>
<dbReference type="Proteomes" id="UP000036850">
    <property type="component" value="Unassembled WGS sequence"/>
</dbReference>
<sequence length="202" mass="22466">MFDSLFVFENFPADLHDTGAQAQRSGASQLQVNSAASIEYTNYPVAMTASMQGVLSLRLSFHGHQYERADMEGLLSHFNTALSNLIALDATASLGEMEIMQPQEQQALLAAPKMAYADAQLHSMIAQFDRHVRATPERPALVMDNQTVSYAELDKMATTLAAQLVHEYDIQQRDLIGLCVERSIDTVVGFWQFSKPVGHMYH</sequence>
<dbReference type="Gene3D" id="3.40.50.980">
    <property type="match status" value="2"/>
</dbReference>
<dbReference type="Gene3D" id="3.30.559.30">
    <property type="entry name" value="Nonribosomal peptide synthetase, condensation domain"/>
    <property type="match status" value="1"/>
</dbReference>
<evidence type="ECO:0000259" key="1">
    <source>
        <dbReference type="Pfam" id="PF00501"/>
    </source>
</evidence>
<evidence type="ECO:0000259" key="2">
    <source>
        <dbReference type="Pfam" id="PF00668"/>
    </source>
</evidence>
<organism evidence="3 4">
    <name type="scientific">Pseudoalteromonas rubra</name>
    <dbReference type="NCBI Taxonomy" id="43658"/>
    <lineage>
        <taxon>Bacteria</taxon>
        <taxon>Pseudomonadati</taxon>
        <taxon>Pseudomonadota</taxon>
        <taxon>Gammaproteobacteria</taxon>
        <taxon>Alteromonadales</taxon>
        <taxon>Pseudoalteromonadaceae</taxon>
        <taxon>Pseudoalteromonas</taxon>
    </lineage>
</organism>
<dbReference type="InterPro" id="IPR001242">
    <property type="entry name" value="Condensation_dom"/>
</dbReference>
<dbReference type="PANTHER" id="PTHR45527:SF1">
    <property type="entry name" value="FATTY ACID SYNTHASE"/>
    <property type="match status" value="1"/>
</dbReference>
<proteinExistence type="predicted"/>
<protein>
    <recommendedName>
        <fullName evidence="5">AMP-dependent synthetase/ligase domain-containing protein</fullName>
    </recommendedName>
</protein>
<accession>A0A0L0EW19</accession>
<dbReference type="SUPFAM" id="SSF52777">
    <property type="entry name" value="CoA-dependent acyltransferases"/>
    <property type="match status" value="1"/>
</dbReference>